<evidence type="ECO:0000256" key="3">
    <source>
        <dbReference type="PIRSR" id="PIRSR004848-1"/>
    </source>
</evidence>
<evidence type="ECO:0000256" key="2">
    <source>
        <dbReference type="HAMAP-Rule" id="MF_02087"/>
    </source>
</evidence>
<evidence type="ECO:0000259" key="5">
    <source>
        <dbReference type="Pfam" id="PF01168"/>
    </source>
</evidence>
<dbReference type="InterPro" id="IPR029066">
    <property type="entry name" value="PLP-binding_barrel"/>
</dbReference>
<dbReference type="FunFam" id="3.20.20.10:FF:000018">
    <property type="entry name" value="Pyridoxal phosphate homeostasis protein"/>
    <property type="match status" value="1"/>
</dbReference>
<name>A0A1X3GTH2_9BRAD</name>
<sequence length="260" mass="28863">MSQMNSARFTDDPRSLLRSNLDELEQRINRACMRAGRRRSEVRVLPVSKTVPAAVIRIASELGLCEFGENKVQEAESKVRDLADLSLNWSVIGHLQTNKVKSMVKFANEFHALDTLRLAEALQARLSAEGRHLDVFVQVNTSGEVSKYGLPPHEVEDFVLRLSDYPALVPCGLMTLAVLGGEADKVRECFKLLRGLRDALRDRTSTRLDLLSMGMTSDFEIAIEEGADVIRVGQAIFGPRPTKDGQYWPGLPLPTSALSE</sequence>
<reference evidence="6 7" key="1">
    <citation type="submission" date="2017-03" db="EMBL/GenBank/DDBJ databases">
        <title>Whole genome sequences of fourteen strains of Bradyrhizobium canariense and one strain of Bradyrhizobium japonicum isolated from Lupinus (Papilionoideae: Genisteae) species in Algeria.</title>
        <authorList>
            <person name="Crovadore J."/>
            <person name="Chekireb D."/>
            <person name="Brachmann A."/>
            <person name="Chablais R."/>
            <person name="Cochard B."/>
            <person name="Lefort F."/>
        </authorList>
    </citation>
    <scope>NUCLEOTIDE SEQUENCE [LARGE SCALE GENOMIC DNA]</scope>
    <source>
        <strain evidence="6 7">UBMA195</strain>
    </source>
</reference>
<dbReference type="Pfam" id="PF01168">
    <property type="entry name" value="Ala_racemase_N"/>
    <property type="match status" value="1"/>
</dbReference>
<evidence type="ECO:0000313" key="7">
    <source>
        <dbReference type="Proteomes" id="UP000193553"/>
    </source>
</evidence>
<dbReference type="Gene3D" id="3.20.20.10">
    <property type="entry name" value="Alanine racemase"/>
    <property type="match status" value="1"/>
</dbReference>
<dbReference type="HAMAP" id="MF_02087">
    <property type="entry name" value="PLP_homeostasis"/>
    <property type="match status" value="1"/>
</dbReference>
<dbReference type="CDD" id="cd00635">
    <property type="entry name" value="PLPDE_III_YBL036c_like"/>
    <property type="match status" value="1"/>
</dbReference>
<dbReference type="PIRSF" id="PIRSF004848">
    <property type="entry name" value="YBL036c_PLPDEIII"/>
    <property type="match status" value="1"/>
</dbReference>
<dbReference type="PANTHER" id="PTHR10146:SF14">
    <property type="entry name" value="PYRIDOXAL PHOSPHATE HOMEOSTASIS PROTEIN"/>
    <property type="match status" value="1"/>
</dbReference>
<dbReference type="InterPro" id="IPR011078">
    <property type="entry name" value="PyrdxlP_homeostasis"/>
</dbReference>
<keyword evidence="1 2" id="KW-0663">Pyridoxal phosphate</keyword>
<dbReference type="RefSeq" id="WP_085357327.1">
    <property type="nucleotide sequence ID" value="NZ_NAFD01000135.1"/>
</dbReference>
<protein>
    <recommendedName>
        <fullName evidence="2">Pyridoxal phosphate homeostasis protein</fullName>
        <shortName evidence="2">PLP homeostasis protein</shortName>
    </recommendedName>
</protein>
<comment type="function">
    <text evidence="2">Pyridoxal 5'-phosphate (PLP)-binding protein, which is involved in PLP homeostasis.</text>
</comment>
<dbReference type="Proteomes" id="UP000193553">
    <property type="component" value="Unassembled WGS sequence"/>
</dbReference>
<dbReference type="EMBL" id="NAFI01000126">
    <property type="protein sequence ID" value="OSJ18659.1"/>
    <property type="molecule type" value="Genomic_DNA"/>
</dbReference>
<dbReference type="OrthoDB" id="9804072at2"/>
<comment type="cofactor">
    <cofactor evidence="3">
        <name>pyridoxal 5'-phosphate</name>
        <dbReference type="ChEBI" id="CHEBI:597326"/>
    </cofactor>
</comment>
<evidence type="ECO:0000313" key="6">
    <source>
        <dbReference type="EMBL" id="OSJ18659.1"/>
    </source>
</evidence>
<gene>
    <name evidence="6" type="ORF">BSZ18_01820</name>
</gene>
<feature type="domain" description="Alanine racemase N-terminal" evidence="5">
    <location>
        <begin position="20"/>
        <end position="241"/>
    </location>
</feature>
<feature type="modified residue" description="N6-(pyridoxal phosphate)lysine" evidence="2 3">
    <location>
        <position position="49"/>
    </location>
</feature>
<dbReference type="SUPFAM" id="SSF51419">
    <property type="entry name" value="PLP-binding barrel"/>
    <property type="match status" value="1"/>
</dbReference>
<evidence type="ECO:0000256" key="1">
    <source>
        <dbReference type="ARBA" id="ARBA00022898"/>
    </source>
</evidence>
<comment type="caution">
    <text evidence="6">The sequence shown here is derived from an EMBL/GenBank/DDBJ whole genome shotgun (WGS) entry which is preliminary data.</text>
</comment>
<dbReference type="PANTHER" id="PTHR10146">
    <property type="entry name" value="PROLINE SYNTHETASE CO-TRANSCRIBED BACTERIAL HOMOLOG PROTEIN"/>
    <property type="match status" value="1"/>
</dbReference>
<organism evidence="6 7">
    <name type="scientific">Bradyrhizobium canariense</name>
    <dbReference type="NCBI Taxonomy" id="255045"/>
    <lineage>
        <taxon>Bacteria</taxon>
        <taxon>Pseudomonadati</taxon>
        <taxon>Pseudomonadota</taxon>
        <taxon>Alphaproteobacteria</taxon>
        <taxon>Hyphomicrobiales</taxon>
        <taxon>Nitrobacteraceae</taxon>
        <taxon>Bradyrhizobium</taxon>
    </lineage>
</organism>
<dbReference type="AlphaFoldDB" id="A0A1X3GTH2"/>
<dbReference type="InterPro" id="IPR001608">
    <property type="entry name" value="Ala_racemase_N"/>
</dbReference>
<dbReference type="NCBIfam" id="TIGR00044">
    <property type="entry name" value="YggS family pyridoxal phosphate-dependent enzyme"/>
    <property type="match status" value="1"/>
</dbReference>
<evidence type="ECO:0000256" key="4">
    <source>
        <dbReference type="RuleBase" id="RU004514"/>
    </source>
</evidence>
<accession>A0A1X3GTH2</accession>
<comment type="similarity">
    <text evidence="2 4">Belongs to the pyridoxal phosphate-binding protein YggS/PROSC family.</text>
</comment>
<proteinExistence type="inferred from homology"/>
<dbReference type="GO" id="GO:0030170">
    <property type="term" value="F:pyridoxal phosphate binding"/>
    <property type="evidence" value="ECO:0007669"/>
    <property type="project" value="UniProtKB-UniRule"/>
</dbReference>